<comment type="caution">
    <text evidence="4">The sequence shown here is derived from an EMBL/GenBank/DDBJ whole genome shotgun (WGS) entry which is preliminary data.</text>
</comment>
<keyword evidence="5" id="KW-1185">Reference proteome</keyword>
<name>A0ABS7C1E7_9BACL</name>
<dbReference type="InterPro" id="IPR015590">
    <property type="entry name" value="Aldehyde_DH_dom"/>
</dbReference>
<evidence type="ECO:0000313" key="5">
    <source>
        <dbReference type="Proteomes" id="UP001519887"/>
    </source>
</evidence>
<dbReference type="PANTHER" id="PTHR42991:SF1">
    <property type="entry name" value="ALDEHYDE DEHYDROGENASE"/>
    <property type="match status" value="1"/>
</dbReference>
<dbReference type="Proteomes" id="UP001519887">
    <property type="component" value="Unassembled WGS sequence"/>
</dbReference>
<feature type="domain" description="Aldehyde dehydrogenase" evidence="3">
    <location>
        <begin position="1"/>
        <end position="297"/>
    </location>
</feature>
<proteinExistence type="inferred from homology"/>
<evidence type="ECO:0000256" key="1">
    <source>
        <dbReference type="ARBA" id="ARBA00009986"/>
    </source>
</evidence>
<gene>
    <name evidence="4" type="ORF">K0U00_11915</name>
</gene>
<dbReference type="InterPro" id="IPR016162">
    <property type="entry name" value="Ald_DH_N"/>
</dbReference>
<feature type="non-terminal residue" evidence="4">
    <location>
        <position position="1"/>
    </location>
</feature>
<sequence>VLKPSELAPISAVKMAEILLEAGLPPGFLNIVNGSGEETGQYLLEDERIAMYTFTGSAGVGKHIKSSTGIRKVSLELGNNSPNIVHKDAPDIEKAIRLCVTRGFANNGQACISVQRIYVHRDIYHDFIEGAVSIASQLKVGNPELEDTLLGPMISEKAAMRAEEWIQEAVQQGARVAFGGVREGALLHPTILTEVTPDMKVVCQEVFAPVICIVPYDEVEEAMDAANHSSYGLQAGFFTSSLQLALKAAQRLEFGGVIINDASSYRADIMPYGGVKDSGIGKEGPYYAVQEMTEERIVVIDMG</sequence>
<evidence type="ECO:0000259" key="3">
    <source>
        <dbReference type="Pfam" id="PF00171"/>
    </source>
</evidence>
<dbReference type="InterPro" id="IPR051020">
    <property type="entry name" value="ALDH-related_metabolic_enz"/>
</dbReference>
<accession>A0ABS7C1E7</accession>
<dbReference type="PANTHER" id="PTHR42991">
    <property type="entry name" value="ALDEHYDE DEHYDROGENASE"/>
    <property type="match status" value="1"/>
</dbReference>
<protein>
    <submittedName>
        <fullName evidence="4">Aldehyde dehydrogenase family protein</fullName>
    </submittedName>
</protein>
<dbReference type="Gene3D" id="3.40.605.10">
    <property type="entry name" value="Aldehyde Dehydrogenase, Chain A, domain 1"/>
    <property type="match status" value="1"/>
</dbReference>
<evidence type="ECO:0000256" key="2">
    <source>
        <dbReference type="ARBA" id="ARBA00023002"/>
    </source>
</evidence>
<comment type="similarity">
    <text evidence="1">Belongs to the aldehyde dehydrogenase family.</text>
</comment>
<dbReference type="InterPro" id="IPR016161">
    <property type="entry name" value="Ald_DH/histidinol_DH"/>
</dbReference>
<dbReference type="EMBL" id="JAHZIK010000243">
    <property type="protein sequence ID" value="MBW7454738.1"/>
    <property type="molecule type" value="Genomic_DNA"/>
</dbReference>
<evidence type="ECO:0000313" key="4">
    <source>
        <dbReference type="EMBL" id="MBW7454738.1"/>
    </source>
</evidence>
<dbReference type="Pfam" id="PF00171">
    <property type="entry name" value="Aldedh"/>
    <property type="match status" value="1"/>
</dbReference>
<organism evidence="4 5">
    <name type="scientific">Paenibacillus sepulcri</name>
    <dbReference type="NCBI Taxonomy" id="359917"/>
    <lineage>
        <taxon>Bacteria</taxon>
        <taxon>Bacillati</taxon>
        <taxon>Bacillota</taxon>
        <taxon>Bacilli</taxon>
        <taxon>Bacillales</taxon>
        <taxon>Paenibacillaceae</taxon>
        <taxon>Paenibacillus</taxon>
    </lineage>
</organism>
<dbReference type="SUPFAM" id="SSF53720">
    <property type="entry name" value="ALDH-like"/>
    <property type="match status" value="1"/>
</dbReference>
<keyword evidence="2" id="KW-0560">Oxidoreductase</keyword>
<dbReference type="InterPro" id="IPR016163">
    <property type="entry name" value="Ald_DH_C"/>
</dbReference>
<reference evidence="4 5" key="1">
    <citation type="submission" date="2021-07" db="EMBL/GenBank/DDBJ databases">
        <title>Paenibacillus radiodurans sp. nov., isolated from the southeastern edge of Tengger Desert.</title>
        <authorList>
            <person name="Zhang G."/>
        </authorList>
    </citation>
    <scope>NUCLEOTIDE SEQUENCE [LARGE SCALE GENOMIC DNA]</scope>
    <source>
        <strain evidence="4 5">CCM 7311</strain>
    </source>
</reference>
<dbReference type="Gene3D" id="3.40.309.10">
    <property type="entry name" value="Aldehyde Dehydrogenase, Chain A, domain 2"/>
    <property type="match status" value="1"/>
</dbReference>